<evidence type="ECO:0000313" key="1">
    <source>
        <dbReference type="Proteomes" id="UP000515156"/>
    </source>
</evidence>
<dbReference type="GO" id="GO:0045039">
    <property type="term" value="P:protein insertion into mitochondrial inner membrane"/>
    <property type="evidence" value="ECO:0007669"/>
    <property type="project" value="TreeGrafter"/>
</dbReference>
<dbReference type="PANTHER" id="PTHR21435:SF1">
    <property type="entry name" value="MITOCHONDRIAL IMPORT INNER MEMBRANE TRANSLOCASE SUBUNIT TIM29"/>
    <property type="match status" value="1"/>
</dbReference>
<keyword evidence="1" id="KW-1185">Reference proteome</keyword>
<dbReference type="FunCoup" id="A0A6P7XI45">
    <property type="interactions" value="1573"/>
</dbReference>
<protein>
    <submittedName>
        <fullName evidence="2">Mitochondrial import inner membrane translocase subunit Tim29</fullName>
    </submittedName>
</protein>
<reference evidence="2" key="1">
    <citation type="submission" date="2025-08" db="UniProtKB">
        <authorList>
            <consortium name="RefSeq"/>
        </authorList>
    </citation>
    <scope>IDENTIFICATION</scope>
</reference>
<sequence>MMALLLGARWRQRLPSPASSTEAGSGGLWARLRTSRLGSWCKNLLSDYAEACKDVVVGAKERPARAALYVSLLAGVGLCAHGAPGPGSFETCLLEASGTLLLLSPWTRNGVSDGHVQRLLRLRNQGRLRHCGLGCCSLVYEAPYHPDCDLYQAQCRHLKVRWTQFPGRVLDVGFLGRWWLLRAKMRDFDVNEEEFQHLPAHLRSLSARDLRSDRNERLFLEKYEAVPPLTEEHLRQAQA</sequence>
<dbReference type="InterPro" id="IPR019322">
    <property type="entry name" value="TIMM29"/>
</dbReference>
<dbReference type="Proteomes" id="UP000515156">
    <property type="component" value="Chromosome 3"/>
</dbReference>
<dbReference type="KEGG" id="muo:115466044"/>
<name>A0A6P7XI45_9AMPH</name>
<dbReference type="GO" id="GO:0042721">
    <property type="term" value="C:TIM22 mitochondrial import inner membrane insertion complex"/>
    <property type="evidence" value="ECO:0007669"/>
    <property type="project" value="InterPro"/>
</dbReference>
<dbReference type="PANTHER" id="PTHR21435">
    <property type="entry name" value="MITOCHONDRIAL IMPORT INNER MEMBRANE TRANSLOCASE SUBUNIT TIM29"/>
    <property type="match status" value="1"/>
</dbReference>
<dbReference type="Pfam" id="PF10171">
    <property type="entry name" value="Tim29"/>
    <property type="match status" value="1"/>
</dbReference>
<dbReference type="OrthoDB" id="5970620at2759"/>
<dbReference type="AlphaFoldDB" id="A0A6P7XI45"/>
<dbReference type="CTD" id="90580"/>
<dbReference type="GeneID" id="115466044"/>
<dbReference type="InParanoid" id="A0A6P7XI45"/>
<proteinExistence type="predicted"/>
<dbReference type="RefSeq" id="XP_030052876.1">
    <property type="nucleotide sequence ID" value="XM_030197016.1"/>
</dbReference>
<gene>
    <name evidence="2" type="primary">TIMM29</name>
</gene>
<organism evidence="1 2">
    <name type="scientific">Microcaecilia unicolor</name>
    <dbReference type="NCBI Taxonomy" id="1415580"/>
    <lineage>
        <taxon>Eukaryota</taxon>
        <taxon>Metazoa</taxon>
        <taxon>Chordata</taxon>
        <taxon>Craniata</taxon>
        <taxon>Vertebrata</taxon>
        <taxon>Euteleostomi</taxon>
        <taxon>Amphibia</taxon>
        <taxon>Gymnophiona</taxon>
        <taxon>Siphonopidae</taxon>
        <taxon>Microcaecilia</taxon>
    </lineage>
</organism>
<accession>A0A6P7XI45</accession>
<evidence type="ECO:0000313" key="2">
    <source>
        <dbReference type="RefSeq" id="XP_030052876.1"/>
    </source>
</evidence>